<keyword evidence="2" id="KW-1185">Reference proteome</keyword>
<dbReference type="Proteomes" id="UP000265663">
    <property type="component" value="Unassembled WGS sequence"/>
</dbReference>
<protein>
    <submittedName>
        <fullName evidence="1">Uncharacterized protein</fullName>
    </submittedName>
</protein>
<evidence type="ECO:0000313" key="2">
    <source>
        <dbReference type="Proteomes" id="UP000265663"/>
    </source>
</evidence>
<accession>A0A3M7M1G1</accession>
<dbReference type="AlphaFoldDB" id="A0A3M7M1G1"/>
<dbReference type="EMBL" id="KE747814">
    <property type="protein sequence ID" value="RMZ68302.1"/>
    <property type="molecule type" value="Genomic_DNA"/>
</dbReference>
<reference evidence="1 2" key="1">
    <citation type="journal article" date="2014" name="PLoS ONE">
        <title>De novo Genome Assembly of the Fungal Plant Pathogen Pyrenophora semeniperda.</title>
        <authorList>
            <person name="Soliai M.M."/>
            <person name="Meyer S.E."/>
            <person name="Udall J.A."/>
            <person name="Elzinga D.E."/>
            <person name="Hermansen R.A."/>
            <person name="Bodily P.M."/>
            <person name="Hart A.A."/>
            <person name="Coleman C.E."/>
        </authorList>
    </citation>
    <scope>NUCLEOTIDE SEQUENCE [LARGE SCALE GENOMIC DNA]</scope>
    <source>
        <strain evidence="1 2">CCB06</strain>
        <tissue evidence="1">Mycelium</tissue>
    </source>
</reference>
<evidence type="ECO:0000313" key="1">
    <source>
        <dbReference type="EMBL" id="RMZ68302.1"/>
    </source>
</evidence>
<proteinExistence type="predicted"/>
<name>A0A3M7M1G1_9PLEO</name>
<organism evidence="1 2">
    <name type="scientific">Pyrenophora seminiperda CCB06</name>
    <dbReference type="NCBI Taxonomy" id="1302712"/>
    <lineage>
        <taxon>Eukaryota</taxon>
        <taxon>Fungi</taxon>
        <taxon>Dikarya</taxon>
        <taxon>Ascomycota</taxon>
        <taxon>Pezizomycotina</taxon>
        <taxon>Dothideomycetes</taxon>
        <taxon>Pleosporomycetidae</taxon>
        <taxon>Pleosporales</taxon>
        <taxon>Pleosporineae</taxon>
        <taxon>Pleosporaceae</taxon>
        <taxon>Pyrenophora</taxon>
    </lineage>
</organism>
<sequence length="202" mass="21828">MAKLLRRSDVENEGHEILWQALDDAVELVRGIEQRLQLLPCPPVHHAVEIFQPALRLSPAVGQVPEPLLQDGRHNGQLLVQRDTSVLGPEDHLAVLVHALLARNVLCVQGKEERLLTDALCRVIGELCLCGRAVAGLGKGPGRKTAAHRSYSRQSKYVLARRNLYASRASSRASVASLGMRFGVCGGACASDMGESTSVSEP</sequence>
<gene>
    <name evidence="1" type="ORF">GMOD_00004524</name>
</gene>